<organism evidence="3 4">
    <name type="scientific">Phyllobacterium phragmitis</name>
    <dbReference type="NCBI Taxonomy" id="2670329"/>
    <lineage>
        <taxon>Bacteria</taxon>
        <taxon>Pseudomonadati</taxon>
        <taxon>Pseudomonadota</taxon>
        <taxon>Alphaproteobacteria</taxon>
        <taxon>Hyphomicrobiales</taxon>
        <taxon>Phyllobacteriaceae</taxon>
        <taxon>Phyllobacterium</taxon>
    </lineage>
</organism>
<dbReference type="GO" id="GO:0016279">
    <property type="term" value="F:protein-lysine N-methyltransferase activity"/>
    <property type="evidence" value="ECO:0007669"/>
    <property type="project" value="TreeGrafter"/>
</dbReference>
<proteinExistence type="predicted"/>
<accession>A0A2S9IMH9</accession>
<evidence type="ECO:0000313" key="4">
    <source>
        <dbReference type="Proteomes" id="UP000239434"/>
    </source>
</evidence>
<evidence type="ECO:0000313" key="3">
    <source>
        <dbReference type="EMBL" id="PRD41739.1"/>
    </source>
</evidence>
<keyword evidence="4" id="KW-1185">Reference proteome</keyword>
<keyword evidence="1 3" id="KW-0489">Methyltransferase</keyword>
<gene>
    <name evidence="3" type="ORF">C5748_19960</name>
</gene>
<dbReference type="SUPFAM" id="SSF53335">
    <property type="entry name" value="S-adenosyl-L-methionine-dependent methyltransferases"/>
    <property type="match status" value="1"/>
</dbReference>
<evidence type="ECO:0000256" key="1">
    <source>
        <dbReference type="ARBA" id="ARBA00022603"/>
    </source>
</evidence>
<dbReference type="EMBL" id="PVBR01000017">
    <property type="protein sequence ID" value="PRD41739.1"/>
    <property type="molecule type" value="Genomic_DNA"/>
</dbReference>
<sequence length="265" mass="28910">MDTGLSPQTLQFIQANFPVLPVPSVPEISLHKAVPKSGLWRLAEMDAHGFGEPYWAHYWGGGLALARHILDHPETVAGRGVLDLGTGSGIVGIAAAKAGAGHVICADTDRYATAVARLNAVTNGVGIATFLGDMTANPPPTVDIVLVGDLFYERDLAARVTTFLDRCLGAHIEVLIGDPWRAFLPHSRLRLVAEYPGLDFGQGAQARERQNAVFSFRETVHRDKPCLGKSPKRSLRMLLCAWRALHCYSPCSMIPMRWNVSSMRF</sequence>
<dbReference type="InterPro" id="IPR050078">
    <property type="entry name" value="Ribosomal_L11_MeTrfase_PrmA"/>
</dbReference>
<reference evidence="3 4" key="1">
    <citation type="submission" date="2018-02" db="EMBL/GenBank/DDBJ databases">
        <title>The draft genome of Phyllobacterium sp. 1N-3.</title>
        <authorList>
            <person name="Liu L."/>
            <person name="Li L."/>
            <person name="Zhang X."/>
            <person name="Wang T."/>
            <person name="Liang L."/>
        </authorList>
    </citation>
    <scope>NUCLEOTIDE SEQUENCE [LARGE SCALE GENOMIC DNA]</scope>
    <source>
        <strain evidence="3 4">1N-3</strain>
    </source>
</reference>
<comment type="caution">
    <text evidence="3">The sequence shown here is derived from an EMBL/GenBank/DDBJ whole genome shotgun (WGS) entry which is preliminary data.</text>
</comment>
<keyword evidence="2 3" id="KW-0808">Transferase</keyword>
<dbReference type="CDD" id="cd02440">
    <property type="entry name" value="AdoMet_MTases"/>
    <property type="match status" value="1"/>
</dbReference>
<dbReference type="Gene3D" id="3.40.50.150">
    <property type="entry name" value="Vaccinia Virus protein VP39"/>
    <property type="match status" value="1"/>
</dbReference>
<name>A0A2S9IMH9_9HYPH</name>
<dbReference type="AlphaFoldDB" id="A0A2S9IMH9"/>
<dbReference type="GO" id="GO:0032259">
    <property type="term" value="P:methylation"/>
    <property type="evidence" value="ECO:0007669"/>
    <property type="project" value="UniProtKB-KW"/>
</dbReference>
<dbReference type="PANTHER" id="PTHR43648:SF1">
    <property type="entry name" value="ELECTRON TRANSFER FLAVOPROTEIN BETA SUBUNIT LYSINE METHYLTRANSFERASE"/>
    <property type="match status" value="1"/>
</dbReference>
<dbReference type="Proteomes" id="UP000239434">
    <property type="component" value="Unassembled WGS sequence"/>
</dbReference>
<dbReference type="Pfam" id="PF06325">
    <property type="entry name" value="PrmA"/>
    <property type="match status" value="1"/>
</dbReference>
<dbReference type="PANTHER" id="PTHR43648">
    <property type="entry name" value="ELECTRON TRANSFER FLAVOPROTEIN BETA SUBUNIT LYSINE METHYLTRANSFERASE"/>
    <property type="match status" value="1"/>
</dbReference>
<dbReference type="InterPro" id="IPR029063">
    <property type="entry name" value="SAM-dependent_MTases_sf"/>
</dbReference>
<protein>
    <submittedName>
        <fullName evidence="3">Methyltransferase</fullName>
    </submittedName>
</protein>
<evidence type="ECO:0000256" key="2">
    <source>
        <dbReference type="ARBA" id="ARBA00022679"/>
    </source>
</evidence>